<dbReference type="SUPFAM" id="SSF57783">
    <property type="entry name" value="Zinc beta-ribbon"/>
    <property type="match status" value="1"/>
</dbReference>
<evidence type="ECO:0000256" key="9">
    <source>
        <dbReference type="ARBA" id="ARBA00023163"/>
    </source>
</evidence>
<dbReference type="GO" id="GO:0008270">
    <property type="term" value="F:zinc ion binding"/>
    <property type="evidence" value="ECO:0007669"/>
    <property type="project" value="UniProtKB-KW"/>
</dbReference>
<evidence type="ECO:0000256" key="4">
    <source>
        <dbReference type="ARBA" id="ARBA00014973"/>
    </source>
</evidence>
<keyword evidence="5 11" id="KW-0479">Metal-binding</keyword>
<organism evidence="12 13">
    <name type="scientific">Setaria viridis</name>
    <name type="common">Green bristlegrass</name>
    <name type="synonym">Setaria italica subsp. viridis</name>
    <dbReference type="NCBI Taxonomy" id="4556"/>
    <lineage>
        <taxon>Eukaryota</taxon>
        <taxon>Viridiplantae</taxon>
        <taxon>Streptophyta</taxon>
        <taxon>Embryophyta</taxon>
        <taxon>Tracheophyta</taxon>
        <taxon>Spermatophyta</taxon>
        <taxon>Magnoliopsida</taxon>
        <taxon>Liliopsida</taxon>
        <taxon>Poales</taxon>
        <taxon>Poaceae</taxon>
        <taxon>PACMAD clade</taxon>
        <taxon>Panicoideae</taxon>
        <taxon>Panicodae</taxon>
        <taxon>Paniceae</taxon>
        <taxon>Cenchrinae</taxon>
        <taxon>Setaria</taxon>
    </lineage>
</organism>
<gene>
    <name evidence="12" type="ORF">SEVIR_6G228500v2</name>
</gene>
<dbReference type="EMBL" id="CM016557">
    <property type="protein sequence ID" value="TKW11361.1"/>
    <property type="molecule type" value="Genomic_DNA"/>
</dbReference>
<accession>A0A4U6U6N0</accession>
<dbReference type="PANTHER" id="PTHR20934">
    <property type="entry name" value="TRANSCRIPTION ELONGATION FACTOR 1 HOMOLOG"/>
    <property type="match status" value="1"/>
</dbReference>
<dbReference type="InterPro" id="IPR007808">
    <property type="entry name" value="Elf1"/>
</dbReference>
<sequence length="92" mass="10526">MGKRKSRSSKLAAQPKKAPKLEKVFTCPFCNHPESVKCCIELKYGYAEASCLICDESYCIVPDNLTAPTDVYHEWIDECERANQGVDVRRRR</sequence>
<evidence type="ECO:0000256" key="5">
    <source>
        <dbReference type="ARBA" id="ARBA00022723"/>
    </source>
</evidence>
<evidence type="ECO:0000256" key="3">
    <source>
        <dbReference type="ARBA" id="ARBA00009730"/>
    </source>
</evidence>
<dbReference type="GO" id="GO:0008023">
    <property type="term" value="C:transcription elongation factor complex"/>
    <property type="evidence" value="ECO:0007669"/>
    <property type="project" value="TreeGrafter"/>
</dbReference>
<dbReference type="Pfam" id="PF05129">
    <property type="entry name" value="Zn_ribbon_Elf1"/>
    <property type="match status" value="1"/>
</dbReference>
<keyword evidence="10 11" id="KW-0539">Nucleus</keyword>
<evidence type="ECO:0000256" key="10">
    <source>
        <dbReference type="ARBA" id="ARBA00023242"/>
    </source>
</evidence>
<dbReference type="GO" id="GO:0000993">
    <property type="term" value="F:RNA polymerase II complex binding"/>
    <property type="evidence" value="ECO:0007669"/>
    <property type="project" value="TreeGrafter"/>
</dbReference>
<dbReference type="InterPro" id="IPR038567">
    <property type="entry name" value="T_Elf1_sf"/>
</dbReference>
<reference evidence="12" key="1">
    <citation type="submission" date="2019-03" db="EMBL/GenBank/DDBJ databases">
        <title>WGS assembly of Setaria viridis.</title>
        <authorList>
            <person name="Huang P."/>
            <person name="Jenkins J."/>
            <person name="Grimwood J."/>
            <person name="Barry K."/>
            <person name="Healey A."/>
            <person name="Mamidi S."/>
            <person name="Sreedasyam A."/>
            <person name="Shu S."/>
            <person name="Feldman M."/>
            <person name="Wu J."/>
            <person name="Yu Y."/>
            <person name="Chen C."/>
            <person name="Johnson J."/>
            <person name="Rokhsar D."/>
            <person name="Baxter I."/>
            <person name="Schmutz J."/>
            <person name="Brutnell T."/>
            <person name="Kellogg E."/>
        </authorList>
    </citation>
    <scope>NUCLEOTIDE SEQUENCE [LARGE SCALE GENOMIC DNA]</scope>
</reference>
<dbReference type="PANTHER" id="PTHR20934:SF21">
    <property type="entry name" value="TRANSCRIPTION ELONGATION FACTOR 1 HOMOLOG"/>
    <property type="match status" value="1"/>
</dbReference>
<dbReference type="AlphaFoldDB" id="A0A4U6U6N0"/>
<name>A0A4U6U6N0_SETVI</name>
<evidence type="ECO:0000256" key="2">
    <source>
        <dbReference type="ARBA" id="ARBA00004123"/>
    </source>
</evidence>
<evidence type="ECO:0000256" key="11">
    <source>
        <dbReference type="RuleBase" id="RU364033"/>
    </source>
</evidence>
<evidence type="ECO:0000256" key="7">
    <source>
        <dbReference type="ARBA" id="ARBA00022833"/>
    </source>
</evidence>
<protein>
    <recommendedName>
        <fullName evidence="4 11">Transcription elongation factor 1 homolog</fullName>
    </recommendedName>
</protein>
<keyword evidence="8 11" id="KW-0805">Transcription regulation</keyword>
<evidence type="ECO:0000256" key="8">
    <source>
        <dbReference type="ARBA" id="ARBA00023015"/>
    </source>
</evidence>
<comment type="similarity">
    <text evidence="3 11">Belongs to the ELOF1 family.</text>
</comment>
<comment type="subcellular location">
    <subcellularLocation>
        <location evidence="2 11">Nucleus</location>
    </subcellularLocation>
</comment>
<dbReference type="FunFam" id="2.20.25.190:FF:000001">
    <property type="entry name" value="Transcription elongation factor 1 homolog"/>
    <property type="match status" value="1"/>
</dbReference>
<dbReference type="Gene3D" id="2.20.25.190">
    <property type="match status" value="1"/>
</dbReference>
<keyword evidence="9 11" id="KW-0804">Transcription</keyword>
<evidence type="ECO:0000256" key="6">
    <source>
        <dbReference type="ARBA" id="ARBA00022771"/>
    </source>
</evidence>
<dbReference type="Gramene" id="TKW11361">
    <property type="protein sequence ID" value="TKW11361"/>
    <property type="gene ID" value="SEVIR_6G228500v2"/>
</dbReference>
<keyword evidence="6 11" id="KW-0863">Zinc-finger</keyword>
<keyword evidence="13" id="KW-1185">Reference proteome</keyword>
<dbReference type="OMA" id="ECERAND"/>
<evidence type="ECO:0000256" key="1">
    <source>
        <dbReference type="ARBA" id="ARBA00003357"/>
    </source>
</evidence>
<dbReference type="GO" id="GO:0006368">
    <property type="term" value="P:transcription elongation by RNA polymerase II"/>
    <property type="evidence" value="ECO:0007669"/>
    <property type="project" value="TreeGrafter"/>
</dbReference>
<proteinExistence type="inferred from homology"/>
<comment type="function">
    <text evidence="1 11">Transcription elongation factor implicated in the maintenance of proper chromatin structure in actively transcribed regions.</text>
</comment>
<dbReference type="Proteomes" id="UP000298652">
    <property type="component" value="Chromosome 6"/>
</dbReference>
<evidence type="ECO:0000313" key="12">
    <source>
        <dbReference type="EMBL" id="TKW11361.1"/>
    </source>
</evidence>
<evidence type="ECO:0000313" key="13">
    <source>
        <dbReference type="Proteomes" id="UP000298652"/>
    </source>
</evidence>
<keyword evidence="7 11" id="KW-0862">Zinc</keyword>